<sequence length="124" mass="13501">MSVVKSEEDQSHLQRAQISLRTMLASMYILPLSAIRSDGRPAVRVCNGRERNQVWWSFCLQAVGGGFKGTGEKQPNTHNERELSHAVFESLSLTQRAVRTTQPAAYAAGPCQRGGSGSPKVGTD</sequence>
<name>A0ACC3SLS3_9PEZI</name>
<reference evidence="1" key="1">
    <citation type="submission" date="2024-02" db="EMBL/GenBank/DDBJ databases">
        <title>Metagenome Assembled Genome of Zalaria obscura JY119.</title>
        <authorList>
            <person name="Vighnesh L."/>
            <person name="Jagadeeshwari U."/>
            <person name="Venkata Ramana C."/>
            <person name="Sasikala C."/>
        </authorList>
    </citation>
    <scope>NUCLEOTIDE SEQUENCE</scope>
    <source>
        <strain evidence="1">JY119</strain>
    </source>
</reference>
<dbReference type="EMBL" id="JAMKPW020000004">
    <property type="protein sequence ID" value="KAK8219358.1"/>
    <property type="molecule type" value="Genomic_DNA"/>
</dbReference>
<organism evidence="1 2">
    <name type="scientific">Zalaria obscura</name>
    <dbReference type="NCBI Taxonomy" id="2024903"/>
    <lineage>
        <taxon>Eukaryota</taxon>
        <taxon>Fungi</taxon>
        <taxon>Dikarya</taxon>
        <taxon>Ascomycota</taxon>
        <taxon>Pezizomycotina</taxon>
        <taxon>Dothideomycetes</taxon>
        <taxon>Dothideomycetidae</taxon>
        <taxon>Dothideales</taxon>
        <taxon>Zalariaceae</taxon>
        <taxon>Zalaria</taxon>
    </lineage>
</organism>
<keyword evidence="2" id="KW-1185">Reference proteome</keyword>
<dbReference type="Proteomes" id="UP001320706">
    <property type="component" value="Unassembled WGS sequence"/>
</dbReference>
<evidence type="ECO:0000313" key="1">
    <source>
        <dbReference type="EMBL" id="KAK8219358.1"/>
    </source>
</evidence>
<comment type="caution">
    <text evidence="1">The sequence shown here is derived from an EMBL/GenBank/DDBJ whole genome shotgun (WGS) entry which is preliminary data.</text>
</comment>
<gene>
    <name evidence="1" type="ORF">M8818_001093</name>
</gene>
<accession>A0ACC3SLS3</accession>
<protein>
    <submittedName>
        <fullName evidence="1">Uncharacterized protein</fullName>
    </submittedName>
</protein>
<evidence type="ECO:0000313" key="2">
    <source>
        <dbReference type="Proteomes" id="UP001320706"/>
    </source>
</evidence>
<proteinExistence type="predicted"/>